<dbReference type="InterPro" id="IPR050570">
    <property type="entry name" value="Cell_wall_metabolism_enzyme"/>
</dbReference>
<sequence length="230" mass="25967">MIDGQEPIAVEFPLRGEWLSPNTPGTKIPSHGTDKLGARYACDFIQVDWERKGLPAYRASFLKYLLLGVPLNEYYCWGQEVYAPCDGVVIKIEDGYKERGRTNLFFDILRAYKNAHYFDPIKNDIQSVAGNYIIIEVKSKVYAALVHLQTGSIRVSAGERVKKGEVIGRVGHSGNSFAPHLHFQLMDSSDISAANGLPFVFEKYEVFKEGIWKNTVNSIPTDKDRIRFNS</sequence>
<dbReference type="RefSeq" id="WP_073019570.1">
    <property type="nucleotide sequence ID" value="NZ_FQXU01000007.1"/>
</dbReference>
<dbReference type="SUPFAM" id="SSF51261">
    <property type="entry name" value="Duplicated hybrid motif"/>
    <property type="match status" value="1"/>
</dbReference>
<accession>A0A1M5YX19</accession>
<dbReference type="Pfam" id="PF01551">
    <property type="entry name" value="Peptidase_M23"/>
    <property type="match status" value="1"/>
</dbReference>
<name>A0A1M5YX19_9CLOT</name>
<feature type="domain" description="M23ase beta-sheet core" evidence="1">
    <location>
        <begin position="127"/>
        <end position="187"/>
    </location>
</feature>
<gene>
    <name evidence="2" type="ORF">SAMN02745941_02287</name>
</gene>
<evidence type="ECO:0000313" key="2">
    <source>
        <dbReference type="EMBL" id="SHI16430.1"/>
    </source>
</evidence>
<dbReference type="GO" id="GO:0004222">
    <property type="term" value="F:metalloendopeptidase activity"/>
    <property type="evidence" value="ECO:0007669"/>
    <property type="project" value="TreeGrafter"/>
</dbReference>
<evidence type="ECO:0000313" key="3">
    <source>
        <dbReference type="Proteomes" id="UP000184241"/>
    </source>
</evidence>
<dbReference type="Gene3D" id="2.70.70.10">
    <property type="entry name" value="Glucose Permease (Domain IIA)"/>
    <property type="match status" value="1"/>
</dbReference>
<organism evidence="2 3">
    <name type="scientific">Clostridium intestinale DSM 6191</name>
    <dbReference type="NCBI Taxonomy" id="1121320"/>
    <lineage>
        <taxon>Bacteria</taxon>
        <taxon>Bacillati</taxon>
        <taxon>Bacillota</taxon>
        <taxon>Clostridia</taxon>
        <taxon>Eubacteriales</taxon>
        <taxon>Clostridiaceae</taxon>
        <taxon>Clostridium</taxon>
    </lineage>
</organism>
<evidence type="ECO:0000259" key="1">
    <source>
        <dbReference type="Pfam" id="PF01551"/>
    </source>
</evidence>
<dbReference type="Proteomes" id="UP000184241">
    <property type="component" value="Unassembled WGS sequence"/>
</dbReference>
<dbReference type="AlphaFoldDB" id="A0A1M5YX19"/>
<proteinExistence type="predicted"/>
<reference evidence="2 3" key="1">
    <citation type="submission" date="2016-11" db="EMBL/GenBank/DDBJ databases">
        <authorList>
            <person name="Jaros S."/>
            <person name="Januszkiewicz K."/>
            <person name="Wedrychowicz H."/>
        </authorList>
    </citation>
    <scope>NUCLEOTIDE SEQUENCE [LARGE SCALE GENOMIC DNA]</scope>
    <source>
        <strain evidence="2 3">DSM 6191</strain>
    </source>
</reference>
<dbReference type="PANTHER" id="PTHR21666:SF270">
    <property type="entry name" value="MUREIN HYDROLASE ACTIVATOR ENVC"/>
    <property type="match status" value="1"/>
</dbReference>
<dbReference type="EMBL" id="FQXU01000007">
    <property type="protein sequence ID" value="SHI16430.1"/>
    <property type="molecule type" value="Genomic_DNA"/>
</dbReference>
<dbReference type="InterPro" id="IPR011055">
    <property type="entry name" value="Dup_hybrid_motif"/>
</dbReference>
<dbReference type="CDD" id="cd12797">
    <property type="entry name" value="M23_peptidase"/>
    <property type="match status" value="1"/>
</dbReference>
<dbReference type="PANTHER" id="PTHR21666">
    <property type="entry name" value="PEPTIDASE-RELATED"/>
    <property type="match status" value="1"/>
</dbReference>
<protein>
    <submittedName>
        <fullName evidence="2">Peptidase family M23</fullName>
    </submittedName>
</protein>
<dbReference type="InterPro" id="IPR016047">
    <property type="entry name" value="M23ase_b-sheet_dom"/>
</dbReference>